<evidence type="ECO:0000256" key="2">
    <source>
        <dbReference type="ARBA" id="ARBA00010788"/>
    </source>
</evidence>
<dbReference type="PANTHER" id="PTHR13296">
    <property type="entry name" value="BCAS2 PROTEIN"/>
    <property type="match status" value="1"/>
</dbReference>
<dbReference type="InParanoid" id="F0XSY1"/>
<dbReference type="AlphaFoldDB" id="F0XSY1"/>
<dbReference type="GO" id="GO:0071011">
    <property type="term" value="C:precatalytic spliceosome"/>
    <property type="evidence" value="ECO:0007669"/>
    <property type="project" value="TreeGrafter"/>
</dbReference>
<keyword evidence="6" id="KW-0539">Nucleus</keyword>
<evidence type="ECO:0000256" key="4">
    <source>
        <dbReference type="ARBA" id="ARBA00022728"/>
    </source>
</evidence>
<comment type="subcellular location">
    <subcellularLocation>
        <location evidence="1">Nucleus</location>
    </subcellularLocation>
</comment>
<dbReference type="GO" id="GO:0008380">
    <property type="term" value="P:RNA splicing"/>
    <property type="evidence" value="ECO:0007669"/>
    <property type="project" value="UniProtKB-KW"/>
</dbReference>
<dbReference type="PANTHER" id="PTHR13296:SF0">
    <property type="entry name" value="PRE-MRNA-SPLICING FACTOR SPF27"/>
    <property type="match status" value="1"/>
</dbReference>
<dbReference type="GO" id="GO:0006397">
    <property type="term" value="P:mRNA processing"/>
    <property type="evidence" value="ECO:0007669"/>
    <property type="project" value="UniProtKB-KW"/>
</dbReference>
<comment type="similarity">
    <text evidence="2">Belongs to the SPF27 family.</text>
</comment>
<evidence type="ECO:0000256" key="5">
    <source>
        <dbReference type="ARBA" id="ARBA00023187"/>
    </source>
</evidence>
<dbReference type="GO" id="GO:0071013">
    <property type="term" value="C:catalytic step 2 spliceosome"/>
    <property type="evidence" value="ECO:0007669"/>
    <property type="project" value="TreeGrafter"/>
</dbReference>
<organism evidence="8">
    <name type="scientific">Grosmannia clavigera (strain kw1407 / UAMH 11150)</name>
    <name type="common">Blue stain fungus</name>
    <name type="synonym">Graphiocladiella clavigera</name>
    <dbReference type="NCBI Taxonomy" id="655863"/>
    <lineage>
        <taxon>Eukaryota</taxon>
        <taxon>Fungi</taxon>
        <taxon>Dikarya</taxon>
        <taxon>Ascomycota</taxon>
        <taxon>Pezizomycotina</taxon>
        <taxon>Sordariomycetes</taxon>
        <taxon>Sordariomycetidae</taxon>
        <taxon>Ophiostomatales</taxon>
        <taxon>Ophiostomataceae</taxon>
        <taxon>Leptographium</taxon>
    </lineage>
</organism>
<dbReference type="GeneID" id="25979008"/>
<reference evidence="7 8" key="1">
    <citation type="journal article" date="2011" name="Proc. Natl. Acad. Sci. U.S.A.">
        <title>Genome and transcriptome analyses of the mountain pine beetle-fungal symbiont Grosmannia clavigera, a lodgepole pine pathogen.</title>
        <authorList>
            <person name="DiGuistini S."/>
            <person name="Wang Y."/>
            <person name="Liao N.Y."/>
            <person name="Taylor G."/>
            <person name="Tanguay P."/>
            <person name="Feau N."/>
            <person name="Henrissat B."/>
            <person name="Chan S.K."/>
            <person name="Hesse-Orce U."/>
            <person name="Alamouti S.M."/>
            <person name="Tsui C.K.M."/>
            <person name="Docking R.T."/>
            <person name="Levasseur A."/>
            <person name="Haridas S."/>
            <person name="Robertson G."/>
            <person name="Birol I."/>
            <person name="Holt R.A."/>
            <person name="Marra M.A."/>
            <person name="Hamelin R.C."/>
            <person name="Hirst M."/>
            <person name="Jones S.J.M."/>
            <person name="Bohlmann J."/>
            <person name="Breuil C."/>
        </authorList>
    </citation>
    <scope>NUCLEOTIDE SEQUENCE [LARGE SCALE GENOMIC DNA]</scope>
    <source>
        <strain evidence="8">kw1407 / UAMH 11150</strain>
    </source>
</reference>
<keyword evidence="5" id="KW-0508">mRNA splicing</keyword>
<dbReference type="GO" id="GO:0000974">
    <property type="term" value="C:Prp19 complex"/>
    <property type="evidence" value="ECO:0007669"/>
    <property type="project" value="TreeGrafter"/>
</dbReference>
<dbReference type="Pfam" id="PF05700">
    <property type="entry name" value="BCAS2"/>
    <property type="match status" value="1"/>
</dbReference>
<evidence type="ECO:0000313" key="7">
    <source>
        <dbReference type="EMBL" id="EFW99240.1"/>
    </source>
</evidence>
<accession>F0XSY1</accession>
<proteinExistence type="inferred from homology"/>
<dbReference type="HOGENOM" id="CLU_082523_4_0_1"/>
<dbReference type="EMBL" id="GL629997">
    <property type="protein sequence ID" value="EFW99240.1"/>
    <property type="molecule type" value="Genomic_DNA"/>
</dbReference>
<gene>
    <name evidence="7" type="ORF">CMQ_5661</name>
</gene>
<name>F0XSY1_GROCL</name>
<keyword evidence="8" id="KW-1185">Reference proteome</keyword>
<evidence type="ECO:0000313" key="8">
    <source>
        <dbReference type="Proteomes" id="UP000007796"/>
    </source>
</evidence>
<sequence>MPYITSVHESLPYIDPEPSAEQRAAAEALIAEERALVPDDPHHALLRPPYEPRFTEAMRAEIDRVAANQKLDKKDQKPLSAIDLSRYEAQEELPANGSAASLRSVLANAYTSQAYLRSRRAHLALLDSYGKNAWLVGNWQVETELRGVEAELAQTRRHIDITTLRRQRAQNEAAPELQSLEETWRTGIGRVLETEAAAEDLRQQCLDARRRQVASEV</sequence>
<evidence type="ECO:0000256" key="1">
    <source>
        <dbReference type="ARBA" id="ARBA00004123"/>
    </source>
</evidence>
<dbReference type="eggNOG" id="KOG3096">
    <property type="taxonomic scope" value="Eukaryota"/>
</dbReference>
<dbReference type="RefSeq" id="XP_014168723.1">
    <property type="nucleotide sequence ID" value="XM_014313248.1"/>
</dbReference>
<evidence type="ECO:0000256" key="3">
    <source>
        <dbReference type="ARBA" id="ARBA00022664"/>
    </source>
</evidence>
<dbReference type="STRING" id="655863.F0XSY1"/>
<dbReference type="OrthoDB" id="205794at2759"/>
<protein>
    <submittedName>
        <fullName evidence="7">Bcas2 family protein</fullName>
    </submittedName>
</protein>
<evidence type="ECO:0000256" key="6">
    <source>
        <dbReference type="ARBA" id="ARBA00023242"/>
    </source>
</evidence>
<dbReference type="InterPro" id="IPR008409">
    <property type="entry name" value="SPF27"/>
</dbReference>
<keyword evidence="4" id="KW-0747">Spliceosome</keyword>
<keyword evidence="3" id="KW-0507">mRNA processing</keyword>
<dbReference type="Proteomes" id="UP000007796">
    <property type="component" value="Unassembled WGS sequence"/>
</dbReference>